<dbReference type="AlphaFoldDB" id="A0A1J6KDS3"/>
<proteinExistence type="predicted"/>
<evidence type="ECO:0000313" key="1">
    <source>
        <dbReference type="EMBL" id="OIT28218.1"/>
    </source>
</evidence>
<organism evidence="1 2">
    <name type="scientific">Nicotiana attenuata</name>
    <name type="common">Coyote tobacco</name>
    <dbReference type="NCBI Taxonomy" id="49451"/>
    <lineage>
        <taxon>Eukaryota</taxon>
        <taxon>Viridiplantae</taxon>
        <taxon>Streptophyta</taxon>
        <taxon>Embryophyta</taxon>
        <taxon>Tracheophyta</taxon>
        <taxon>Spermatophyta</taxon>
        <taxon>Magnoliopsida</taxon>
        <taxon>eudicotyledons</taxon>
        <taxon>Gunneridae</taxon>
        <taxon>Pentapetalae</taxon>
        <taxon>asterids</taxon>
        <taxon>lamiids</taxon>
        <taxon>Solanales</taxon>
        <taxon>Solanaceae</taxon>
        <taxon>Nicotianoideae</taxon>
        <taxon>Nicotianeae</taxon>
        <taxon>Nicotiana</taxon>
    </lineage>
</organism>
<name>A0A1J6KDS3_NICAT</name>
<dbReference type="Proteomes" id="UP000187609">
    <property type="component" value="Unassembled WGS sequence"/>
</dbReference>
<evidence type="ECO:0000313" key="2">
    <source>
        <dbReference type="Proteomes" id="UP000187609"/>
    </source>
</evidence>
<accession>A0A1J6KDS3</accession>
<protein>
    <submittedName>
        <fullName evidence="1">Uncharacterized protein</fullName>
    </submittedName>
</protein>
<dbReference type="Gramene" id="OIT28218">
    <property type="protein sequence ID" value="OIT28218"/>
    <property type="gene ID" value="A4A49_33894"/>
</dbReference>
<comment type="caution">
    <text evidence="1">The sequence shown here is derived from an EMBL/GenBank/DDBJ whole genome shotgun (WGS) entry which is preliminary data.</text>
</comment>
<reference evidence="1" key="1">
    <citation type="submission" date="2016-11" db="EMBL/GenBank/DDBJ databases">
        <title>The genome of Nicotiana attenuata.</title>
        <authorList>
            <person name="Xu S."/>
            <person name="Brockmoeller T."/>
            <person name="Gaquerel E."/>
            <person name="Navarro A."/>
            <person name="Kuhl H."/>
            <person name="Gase K."/>
            <person name="Ling Z."/>
            <person name="Zhou W."/>
            <person name="Kreitzer C."/>
            <person name="Stanke M."/>
            <person name="Tang H."/>
            <person name="Lyons E."/>
            <person name="Pandey P."/>
            <person name="Pandey S.P."/>
            <person name="Timmermann B."/>
            <person name="Baldwin I.T."/>
        </authorList>
    </citation>
    <scope>NUCLEOTIDE SEQUENCE [LARGE SCALE GENOMIC DNA]</scope>
    <source>
        <strain evidence="1">UT</strain>
    </source>
</reference>
<gene>
    <name evidence="1" type="ORF">A4A49_33894</name>
</gene>
<dbReference type="EMBL" id="MJEQ01002133">
    <property type="protein sequence ID" value="OIT28218.1"/>
    <property type="molecule type" value="Genomic_DNA"/>
</dbReference>
<keyword evidence="2" id="KW-1185">Reference proteome</keyword>
<sequence length="97" mass="10864">MTILAINVVQILAKIKTRCVDKGHKSNFKKLHYIKILFRVLPQNSLALCELLLAVVAFNSFFRFSKNGICNQACDCGESHGSYWIQRTGDSGESQVS</sequence>